<keyword evidence="10" id="KW-1185">Reference proteome</keyword>
<dbReference type="InterPro" id="IPR024079">
    <property type="entry name" value="MetalloPept_cat_dom_sf"/>
</dbReference>
<protein>
    <recommendedName>
        <fullName evidence="8">Peptidase M12A domain-containing protein</fullName>
    </recommendedName>
</protein>
<keyword evidence="5" id="KW-0862">Zinc</keyword>
<dbReference type="EMBL" id="CAXKWB010125809">
    <property type="protein sequence ID" value="CAL4239604.1"/>
    <property type="molecule type" value="Genomic_DNA"/>
</dbReference>
<organism evidence="9 10">
    <name type="scientific">Meganyctiphanes norvegica</name>
    <name type="common">Northern krill</name>
    <name type="synonym">Thysanopoda norvegica</name>
    <dbReference type="NCBI Taxonomy" id="48144"/>
    <lineage>
        <taxon>Eukaryota</taxon>
        <taxon>Metazoa</taxon>
        <taxon>Ecdysozoa</taxon>
        <taxon>Arthropoda</taxon>
        <taxon>Crustacea</taxon>
        <taxon>Multicrustacea</taxon>
        <taxon>Malacostraca</taxon>
        <taxon>Eumalacostraca</taxon>
        <taxon>Eucarida</taxon>
        <taxon>Euphausiacea</taxon>
        <taxon>Euphausiidae</taxon>
        <taxon>Meganyctiphanes</taxon>
    </lineage>
</organism>
<dbReference type="Gene3D" id="3.40.390.10">
    <property type="entry name" value="Collagenase (Catalytic Domain)"/>
    <property type="match status" value="1"/>
</dbReference>
<evidence type="ECO:0000256" key="1">
    <source>
        <dbReference type="ARBA" id="ARBA00001947"/>
    </source>
</evidence>
<keyword evidence="4" id="KW-0378">Hydrolase</keyword>
<evidence type="ECO:0000256" key="5">
    <source>
        <dbReference type="ARBA" id="ARBA00022833"/>
    </source>
</evidence>
<name>A0AAV2STD7_MEGNR</name>
<dbReference type="SUPFAM" id="SSF55486">
    <property type="entry name" value="Metalloproteases ('zincins'), catalytic domain"/>
    <property type="match status" value="1"/>
</dbReference>
<dbReference type="Proteomes" id="UP001497623">
    <property type="component" value="Unassembled WGS sequence"/>
</dbReference>
<evidence type="ECO:0000256" key="4">
    <source>
        <dbReference type="ARBA" id="ARBA00022801"/>
    </source>
</evidence>
<dbReference type="GO" id="GO:0006508">
    <property type="term" value="P:proteolysis"/>
    <property type="evidence" value="ECO:0007669"/>
    <property type="project" value="UniProtKB-KW"/>
</dbReference>
<dbReference type="PROSITE" id="PS51864">
    <property type="entry name" value="ASTACIN"/>
    <property type="match status" value="1"/>
</dbReference>
<evidence type="ECO:0000259" key="8">
    <source>
        <dbReference type="PROSITE" id="PS51864"/>
    </source>
</evidence>
<evidence type="ECO:0000256" key="2">
    <source>
        <dbReference type="ARBA" id="ARBA00022670"/>
    </source>
</evidence>
<comment type="cofactor">
    <cofactor evidence="1">
        <name>Zn(2+)</name>
        <dbReference type="ChEBI" id="CHEBI:29105"/>
    </cofactor>
</comment>
<feature type="non-terminal residue" evidence="9">
    <location>
        <position position="183"/>
    </location>
</feature>
<feature type="non-terminal residue" evidence="9">
    <location>
        <position position="1"/>
    </location>
</feature>
<dbReference type="InterPro" id="IPR001506">
    <property type="entry name" value="Peptidase_M12A"/>
</dbReference>
<evidence type="ECO:0000313" key="9">
    <source>
        <dbReference type="EMBL" id="CAL4239604.1"/>
    </source>
</evidence>
<reference evidence="9 10" key="1">
    <citation type="submission" date="2024-05" db="EMBL/GenBank/DDBJ databases">
        <authorList>
            <person name="Wallberg A."/>
        </authorList>
    </citation>
    <scope>NUCLEOTIDE SEQUENCE [LARGE SCALE GENOMIC DNA]</scope>
</reference>
<gene>
    <name evidence="9" type="ORF">MNOR_LOCUS40542</name>
</gene>
<dbReference type="PANTHER" id="PTHR10127:SF780">
    <property type="entry name" value="METALLOENDOPEPTIDASE"/>
    <property type="match status" value="1"/>
</dbReference>
<dbReference type="GO" id="GO:0046872">
    <property type="term" value="F:metal ion binding"/>
    <property type="evidence" value="ECO:0007669"/>
    <property type="project" value="UniProtKB-KW"/>
</dbReference>
<feature type="domain" description="Peptidase M12A" evidence="8">
    <location>
        <begin position="81"/>
        <end position="183"/>
    </location>
</feature>
<evidence type="ECO:0000313" key="10">
    <source>
        <dbReference type="Proteomes" id="UP001497623"/>
    </source>
</evidence>
<keyword evidence="2" id="KW-0645">Protease</keyword>
<dbReference type="PANTHER" id="PTHR10127">
    <property type="entry name" value="DISCOIDIN, CUB, EGF, LAMININ , AND ZINC METALLOPROTEASE DOMAIN CONTAINING"/>
    <property type="match status" value="1"/>
</dbReference>
<sequence>QVQQKDDLNRYFDMRSMNHSMMENCLNGLQLCPVVLPDGASHAFEELVAQLPLYLINPPNLTDTGDHLWEGDMVLTPEEMSAIMSNTDERKGTSVKAQLWPRNSETGYPTIPYKMSNIVTDPNMVRKAMNVIEEHTCMRFKLITDGIYKRRFLKITKGTGCWSYVGMTSTNGQSLSLGSGCYK</sequence>
<keyword evidence="6" id="KW-0482">Metalloprotease</keyword>
<dbReference type="Pfam" id="PF01400">
    <property type="entry name" value="Astacin"/>
    <property type="match status" value="1"/>
</dbReference>
<keyword evidence="3" id="KW-0479">Metal-binding</keyword>
<accession>A0AAV2STD7</accession>
<comment type="caution">
    <text evidence="7">Lacks conserved residue(s) required for the propagation of feature annotation.</text>
</comment>
<dbReference type="AlphaFoldDB" id="A0AAV2STD7"/>
<evidence type="ECO:0000256" key="3">
    <source>
        <dbReference type="ARBA" id="ARBA00022723"/>
    </source>
</evidence>
<proteinExistence type="predicted"/>
<dbReference type="GO" id="GO:0004222">
    <property type="term" value="F:metalloendopeptidase activity"/>
    <property type="evidence" value="ECO:0007669"/>
    <property type="project" value="InterPro"/>
</dbReference>
<evidence type="ECO:0000256" key="6">
    <source>
        <dbReference type="ARBA" id="ARBA00023049"/>
    </source>
</evidence>
<evidence type="ECO:0000256" key="7">
    <source>
        <dbReference type="PROSITE-ProRule" id="PRU01211"/>
    </source>
</evidence>
<comment type="caution">
    <text evidence="9">The sequence shown here is derived from an EMBL/GenBank/DDBJ whole genome shotgun (WGS) entry which is preliminary data.</text>
</comment>